<name>A0A409YCW5_9AGAR</name>
<accession>A0A409YCW5</accession>
<dbReference type="InParanoid" id="A0A409YCW5"/>
<dbReference type="EMBL" id="NHYE01000982">
    <property type="protein sequence ID" value="PPR00857.1"/>
    <property type="molecule type" value="Genomic_DNA"/>
</dbReference>
<protein>
    <submittedName>
        <fullName evidence="1">Uncharacterized protein</fullName>
    </submittedName>
</protein>
<gene>
    <name evidence="1" type="ORF">CVT26_012492</name>
</gene>
<sequence>MITTLVNLFLVISSDARYGRPSFVLPGLSSFIFSCILDGDERAPDYHEASLLKPHATLLPQCLVLPLLRGAVINAGRDSLANNNDSKAKSRSDNLRYLVHNFHRSRSKFIRLSSNNY</sequence>
<proteinExistence type="predicted"/>
<dbReference type="Proteomes" id="UP000284706">
    <property type="component" value="Unassembled WGS sequence"/>
</dbReference>
<evidence type="ECO:0000313" key="2">
    <source>
        <dbReference type="Proteomes" id="UP000284706"/>
    </source>
</evidence>
<comment type="caution">
    <text evidence="1">The sequence shown here is derived from an EMBL/GenBank/DDBJ whole genome shotgun (WGS) entry which is preliminary data.</text>
</comment>
<organism evidence="1 2">
    <name type="scientific">Gymnopilus dilepis</name>
    <dbReference type="NCBI Taxonomy" id="231916"/>
    <lineage>
        <taxon>Eukaryota</taxon>
        <taxon>Fungi</taxon>
        <taxon>Dikarya</taxon>
        <taxon>Basidiomycota</taxon>
        <taxon>Agaricomycotina</taxon>
        <taxon>Agaricomycetes</taxon>
        <taxon>Agaricomycetidae</taxon>
        <taxon>Agaricales</taxon>
        <taxon>Agaricineae</taxon>
        <taxon>Hymenogastraceae</taxon>
        <taxon>Gymnopilus</taxon>
    </lineage>
</organism>
<keyword evidence="2" id="KW-1185">Reference proteome</keyword>
<reference evidence="1 2" key="1">
    <citation type="journal article" date="2018" name="Evol. Lett.">
        <title>Horizontal gene cluster transfer increased hallucinogenic mushroom diversity.</title>
        <authorList>
            <person name="Reynolds H.T."/>
            <person name="Vijayakumar V."/>
            <person name="Gluck-Thaler E."/>
            <person name="Korotkin H.B."/>
            <person name="Matheny P.B."/>
            <person name="Slot J.C."/>
        </authorList>
    </citation>
    <scope>NUCLEOTIDE SEQUENCE [LARGE SCALE GENOMIC DNA]</scope>
    <source>
        <strain evidence="1 2">SRW20</strain>
    </source>
</reference>
<dbReference type="AlphaFoldDB" id="A0A409YCW5"/>
<evidence type="ECO:0000313" key="1">
    <source>
        <dbReference type="EMBL" id="PPR00857.1"/>
    </source>
</evidence>